<sequence length="35" mass="3953">MLSVNGGQGSSRARRRPLQSKEIHFSLERVEAAER</sequence>
<dbReference type="AlphaFoldDB" id="A0A6J4PMB0"/>
<evidence type="ECO:0000313" key="2">
    <source>
        <dbReference type="EMBL" id="CAA9419355.1"/>
    </source>
</evidence>
<reference evidence="2" key="1">
    <citation type="submission" date="2020-02" db="EMBL/GenBank/DDBJ databases">
        <authorList>
            <person name="Meier V. D."/>
        </authorList>
    </citation>
    <scope>NUCLEOTIDE SEQUENCE</scope>
    <source>
        <strain evidence="2">AVDCRST_MAG78</strain>
    </source>
</reference>
<feature type="region of interest" description="Disordered" evidence="1">
    <location>
        <begin position="1"/>
        <end position="22"/>
    </location>
</feature>
<accession>A0A6J4PMB0</accession>
<proteinExistence type="predicted"/>
<organism evidence="2">
    <name type="scientific">uncultured Rubrobacteraceae bacterium</name>
    <dbReference type="NCBI Taxonomy" id="349277"/>
    <lineage>
        <taxon>Bacteria</taxon>
        <taxon>Bacillati</taxon>
        <taxon>Actinomycetota</taxon>
        <taxon>Rubrobacteria</taxon>
        <taxon>Rubrobacterales</taxon>
        <taxon>Rubrobacteraceae</taxon>
        <taxon>environmental samples</taxon>
    </lineage>
</organism>
<name>A0A6J4PMB0_9ACTN</name>
<dbReference type="EMBL" id="CADCVB010000070">
    <property type="protein sequence ID" value="CAA9419355.1"/>
    <property type="molecule type" value="Genomic_DNA"/>
</dbReference>
<gene>
    <name evidence="2" type="ORF">AVDCRST_MAG78-918</name>
</gene>
<evidence type="ECO:0000256" key="1">
    <source>
        <dbReference type="SAM" id="MobiDB-lite"/>
    </source>
</evidence>
<protein>
    <submittedName>
        <fullName evidence="2">Uncharacterized protein</fullName>
    </submittedName>
</protein>